<dbReference type="PROSITE" id="PS51257">
    <property type="entry name" value="PROKAR_LIPOPROTEIN"/>
    <property type="match status" value="1"/>
</dbReference>
<protein>
    <submittedName>
        <fullName evidence="1">DUF4961 domain-containing protein</fullName>
    </submittedName>
</protein>
<dbReference type="AlphaFoldDB" id="A0A415HRB5"/>
<proteinExistence type="predicted"/>
<sequence>MKMNIKKNRIAWVSSSILMALVVVGCVYLDKVNINQGTEENPIYWAKAGEIATFTIDGHIECAENQTRKFLMAILVPKSWNARENTTVTYTATGKEDGVTLFSMSPVDPQLVPKNVDVPWSEVLRAEYGVGTNVLNDMEWVAFSTNKIYTMLEHEDATFKITLKCKTGPKNLRFKPAFFINFAEDDFPANDEHGMKYKKYVSSNDCFEVVEGVGEVTDFCAFHYNKVEPLAALQDDFVTFTFLGDTYDNKLKEADAVYLEAIAYTDNGNAYEVKEKNAKTLMPKEDSILSNIFNLTIWPAEYFGIQEGETITRIEYIFTNEDGTLSITGTDDKIAAEGGEVEGEKEPFICELACE</sequence>
<evidence type="ECO:0000313" key="2">
    <source>
        <dbReference type="Proteomes" id="UP000284417"/>
    </source>
</evidence>
<organism evidence="1 2">
    <name type="scientific">Bacteroides xylanisolvens</name>
    <dbReference type="NCBI Taxonomy" id="371601"/>
    <lineage>
        <taxon>Bacteria</taxon>
        <taxon>Pseudomonadati</taxon>
        <taxon>Bacteroidota</taxon>
        <taxon>Bacteroidia</taxon>
        <taxon>Bacteroidales</taxon>
        <taxon>Bacteroidaceae</taxon>
        <taxon>Bacteroides</taxon>
    </lineage>
</organism>
<accession>A0A415HRB5</accession>
<comment type="caution">
    <text evidence="1">The sequence shown here is derived from an EMBL/GenBank/DDBJ whole genome shotgun (WGS) entry which is preliminary data.</text>
</comment>
<evidence type="ECO:0000313" key="1">
    <source>
        <dbReference type="EMBL" id="RHK96415.1"/>
    </source>
</evidence>
<name>A0A415HRB5_9BACE</name>
<dbReference type="Proteomes" id="UP000284417">
    <property type="component" value="Unassembled WGS sequence"/>
</dbReference>
<dbReference type="Pfam" id="PF16328">
    <property type="entry name" value="DUF4961"/>
    <property type="match status" value="1"/>
</dbReference>
<dbReference type="RefSeq" id="WP_118407809.1">
    <property type="nucleotide sequence ID" value="NZ_JAHOFO010000001.1"/>
</dbReference>
<dbReference type="InterPro" id="IPR032522">
    <property type="entry name" value="DUF4961"/>
</dbReference>
<dbReference type="EMBL" id="QROC01000013">
    <property type="protein sequence ID" value="RHK96415.1"/>
    <property type="molecule type" value="Genomic_DNA"/>
</dbReference>
<gene>
    <name evidence="1" type="ORF">DW042_11640</name>
</gene>
<reference evidence="1 2" key="1">
    <citation type="submission" date="2018-08" db="EMBL/GenBank/DDBJ databases">
        <title>A genome reference for cultivated species of the human gut microbiota.</title>
        <authorList>
            <person name="Zou Y."/>
            <person name="Xue W."/>
            <person name="Luo G."/>
        </authorList>
    </citation>
    <scope>NUCLEOTIDE SEQUENCE [LARGE SCALE GENOMIC DNA]</scope>
    <source>
        <strain evidence="1 2">AF39-6AC</strain>
    </source>
</reference>